<organism evidence="1">
    <name type="scientific">marine sediment metagenome</name>
    <dbReference type="NCBI Taxonomy" id="412755"/>
    <lineage>
        <taxon>unclassified sequences</taxon>
        <taxon>metagenomes</taxon>
        <taxon>ecological metagenomes</taxon>
    </lineage>
</organism>
<evidence type="ECO:0000313" key="1">
    <source>
        <dbReference type="EMBL" id="KKN35602.1"/>
    </source>
</evidence>
<protein>
    <submittedName>
        <fullName evidence="1">Uncharacterized protein</fullName>
    </submittedName>
</protein>
<accession>A0A0F9QF22</accession>
<dbReference type="AlphaFoldDB" id="A0A0F9QF22"/>
<sequence length="69" mass="7600">MPSPDQLLAEIQRLNGNIEKLQPDIHILASSIDGLSPTDLRNLTNALQEPKLAETMKSLNLLLNRVLGI</sequence>
<reference evidence="1" key="1">
    <citation type="journal article" date="2015" name="Nature">
        <title>Complex archaea that bridge the gap between prokaryotes and eukaryotes.</title>
        <authorList>
            <person name="Spang A."/>
            <person name="Saw J.H."/>
            <person name="Jorgensen S.L."/>
            <person name="Zaremba-Niedzwiedzka K."/>
            <person name="Martijn J."/>
            <person name="Lind A.E."/>
            <person name="van Eijk R."/>
            <person name="Schleper C."/>
            <person name="Guy L."/>
            <person name="Ettema T.J."/>
        </authorList>
    </citation>
    <scope>NUCLEOTIDE SEQUENCE</scope>
</reference>
<gene>
    <name evidence="1" type="ORF">LCGC14_0782120</name>
</gene>
<proteinExistence type="predicted"/>
<name>A0A0F9QF22_9ZZZZ</name>
<dbReference type="EMBL" id="LAZR01002027">
    <property type="protein sequence ID" value="KKN35602.1"/>
    <property type="molecule type" value="Genomic_DNA"/>
</dbReference>
<comment type="caution">
    <text evidence="1">The sequence shown here is derived from an EMBL/GenBank/DDBJ whole genome shotgun (WGS) entry which is preliminary data.</text>
</comment>